<dbReference type="Pfam" id="PF13223">
    <property type="entry name" value="DUF4031"/>
    <property type="match status" value="1"/>
</dbReference>
<dbReference type="AlphaFoldDB" id="A0A5C5BCI2"/>
<feature type="region of interest" description="Disordered" evidence="1">
    <location>
        <begin position="206"/>
        <end position="241"/>
    </location>
</feature>
<reference evidence="3 4" key="1">
    <citation type="submission" date="2019-06" db="EMBL/GenBank/DDBJ databases">
        <title>Draft genome sequence of Miniimonas arenae KCTC 19750T isolated from sea sand.</title>
        <authorList>
            <person name="Park S.-J."/>
        </authorList>
    </citation>
    <scope>NUCLEOTIDE SEQUENCE [LARGE SCALE GENOMIC DNA]</scope>
    <source>
        <strain evidence="3 4">KCTC 19750</strain>
    </source>
</reference>
<dbReference type="Proteomes" id="UP000313849">
    <property type="component" value="Unassembled WGS sequence"/>
</dbReference>
<feature type="compositionally biased region" description="Gly residues" evidence="1">
    <location>
        <begin position="216"/>
        <end position="227"/>
    </location>
</feature>
<comment type="caution">
    <text evidence="3">The sequence shown here is derived from an EMBL/GenBank/DDBJ whole genome shotgun (WGS) entry which is preliminary data.</text>
</comment>
<feature type="region of interest" description="Disordered" evidence="1">
    <location>
        <begin position="101"/>
        <end position="137"/>
    </location>
</feature>
<feature type="compositionally biased region" description="Low complexity" evidence="1">
    <location>
        <begin position="228"/>
        <end position="241"/>
    </location>
</feature>
<proteinExistence type="predicted"/>
<keyword evidence="4" id="KW-1185">Reference proteome</keyword>
<gene>
    <name evidence="3" type="ORF">FH969_10580</name>
</gene>
<dbReference type="InterPro" id="IPR009218">
    <property type="entry name" value="HD_phosphohydro"/>
</dbReference>
<protein>
    <submittedName>
        <fullName evidence="3">DUF4031 domain-containing protein</fullName>
    </submittedName>
</protein>
<feature type="domain" description="DUF4031" evidence="2">
    <location>
        <begin position="4"/>
        <end position="77"/>
    </location>
</feature>
<dbReference type="InterPro" id="IPR025109">
    <property type="entry name" value="DUF4031"/>
</dbReference>
<name>A0A5C5BCI2_9MICO</name>
<dbReference type="OrthoDB" id="9808993at2"/>
<organism evidence="3 4">
    <name type="scientific">Miniimonas arenae</name>
    <dbReference type="NCBI Taxonomy" id="676201"/>
    <lineage>
        <taxon>Bacteria</taxon>
        <taxon>Bacillati</taxon>
        <taxon>Actinomycetota</taxon>
        <taxon>Actinomycetes</taxon>
        <taxon>Micrococcales</taxon>
        <taxon>Beutenbergiaceae</taxon>
        <taxon>Miniimonas</taxon>
    </lineage>
</organism>
<dbReference type="PANTHER" id="PTHR21174">
    <property type="match status" value="1"/>
</dbReference>
<dbReference type="SUPFAM" id="SSF109604">
    <property type="entry name" value="HD-domain/PDEase-like"/>
    <property type="match status" value="1"/>
</dbReference>
<evidence type="ECO:0000259" key="2">
    <source>
        <dbReference type="Pfam" id="PF13223"/>
    </source>
</evidence>
<evidence type="ECO:0000313" key="4">
    <source>
        <dbReference type="Proteomes" id="UP000313849"/>
    </source>
</evidence>
<dbReference type="PANTHER" id="PTHR21174:SF0">
    <property type="entry name" value="HD PHOSPHOHYDROLASE FAMILY PROTEIN-RELATED"/>
    <property type="match status" value="1"/>
</dbReference>
<dbReference type="RefSeq" id="WP_139987209.1">
    <property type="nucleotide sequence ID" value="NZ_VENP01000039.1"/>
</dbReference>
<accession>A0A5C5BCI2</accession>
<dbReference type="Gene3D" id="1.10.3210.10">
    <property type="entry name" value="Hypothetical protein af1432"/>
    <property type="match status" value="1"/>
</dbReference>
<evidence type="ECO:0000313" key="3">
    <source>
        <dbReference type="EMBL" id="TNU73606.1"/>
    </source>
</evidence>
<evidence type="ECO:0000256" key="1">
    <source>
        <dbReference type="SAM" id="MobiDB-lite"/>
    </source>
</evidence>
<sequence>MTLLLDPPLWPAHGTLWSHLVSDTSLAELHTFAVRAGLPARGFERDHYDVPAERYTDLIALGAQAVTAHELVRALRASGLRRTPRDRARDRAALEARWTALAPAADTRRPRETGTAAVTPPTASSPSGRDVTPGAPEHDAWARVGADLLARWGERGRLYHDTQHLTETLDAVDALAAAEGLDGAAHRRASLAAWFHDAVHRSGLSRGAAARRDGASDGGASSGGVPGGAAPDGAPDSDEAASAALARRTLTALGDPDADEVARLVLLTATHQVEASDAVGAVLCDADLAVLGAAPARYADYAAAIRGEYADVPDREFRAGRSAILTALLSGPLYATGAGSRWWEHRARANVAAEVAALE</sequence>
<dbReference type="EMBL" id="VENP01000039">
    <property type="protein sequence ID" value="TNU73606.1"/>
    <property type="molecule type" value="Genomic_DNA"/>
</dbReference>